<reference evidence="3" key="1">
    <citation type="journal article" date="2018" name="DNA Res.">
        <title>Multiple hybrid de novo genome assembly of finger millet, an orphan allotetraploid crop.</title>
        <authorList>
            <person name="Hatakeyama M."/>
            <person name="Aluri S."/>
            <person name="Balachadran M.T."/>
            <person name="Sivarajan S.R."/>
            <person name="Patrignani A."/>
            <person name="Gruter S."/>
            <person name="Poveda L."/>
            <person name="Shimizu-Inatsugi R."/>
            <person name="Baeten J."/>
            <person name="Francoijs K.J."/>
            <person name="Nataraja K.N."/>
            <person name="Reddy Y.A.N."/>
            <person name="Phadnis S."/>
            <person name="Ravikumar R.L."/>
            <person name="Schlapbach R."/>
            <person name="Sreeman S.M."/>
            <person name="Shimizu K.K."/>
        </authorList>
    </citation>
    <scope>NUCLEOTIDE SEQUENCE</scope>
</reference>
<comment type="caution">
    <text evidence="3">The sequence shown here is derived from an EMBL/GenBank/DDBJ whole genome shotgun (WGS) entry which is preliminary data.</text>
</comment>
<dbReference type="PANTHER" id="PTHR31087">
    <property type="match status" value="1"/>
</dbReference>
<dbReference type="EMBL" id="BQKI01000013">
    <property type="protein sequence ID" value="GJN07133.1"/>
    <property type="molecule type" value="Genomic_DNA"/>
</dbReference>
<dbReference type="Proteomes" id="UP001054889">
    <property type="component" value="Unassembled WGS sequence"/>
</dbReference>
<dbReference type="Gene3D" id="2.40.160.200">
    <property type="entry name" value="LURP1-related"/>
    <property type="match status" value="1"/>
</dbReference>
<dbReference type="AlphaFoldDB" id="A0AAV5DAC5"/>
<keyword evidence="4" id="KW-1185">Reference proteome</keyword>
<dbReference type="InterPro" id="IPR025659">
    <property type="entry name" value="Tubby-like_C"/>
</dbReference>
<sequence length="241" mass="26492">MATTRVHPSDAAADLHRRGGDGASRAAADQMTPAAVYTVWKRSSMGFQGTDGFSVYDAAGSLAFRVDNYSRRRKLFAGELLLMDGHGAPLLALRPQILSMRDQWNCYRASSGEEAGDKGNRRQHLFSMRKCSLVQQSGDEAEVHICTSSSDHNSQLQAPSFRVQGSFWRRSCKIRNGDGEEVARITRKRAGAALESVTLGNDVFSLTVMPKADCAMIMAFVVIMDRICQKPYTPLICSAYS</sequence>
<feature type="region of interest" description="Disordered" evidence="2">
    <location>
        <begin position="1"/>
        <end position="27"/>
    </location>
</feature>
<name>A0AAV5DAC5_ELECO</name>
<evidence type="ECO:0000313" key="4">
    <source>
        <dbReference type="Proteomes" id="UP001054889"/>
    </source>
</evidence>
<dbReference type="InterPro" id="IPR007612">
    <property type="entry name" value="LOR"/>
</dbReference>
<reference evidence="3" key="2">
    <citation type="submission" date="2021-12" db="EMBL/GenBank/DDBJ databases">
        <title>Resequencing data analysis of finger millet.</title>
        <authorList>
            <person name="Hatakeyama M."/>
            <person name="Aluri S."/>
            <person name="Balachadran M.T."/>
            <person name="Sivarajan S.R."/>
            <person name="Poveda L."/>
            <person name="Shimizu-Inatsugi R."/>
            <person name="Schlapbach R."/>
            <person name="Sreeman S.M."/>
            <person name="Shimizu K.K."/>
        </authorList>
    </citation>
    <scope>NUCLEOTIDE SEQUENCE</scope>
</reference>
<comment type="similarity">
    <text evidence="1">Belongs to the LOR family.</text>
</comment>
<dbReference type="InterPro" id="IPR038595">
    <property type="entry name" value="LOR_sf"/>
</dbReference>
<dbReference type="SUPFAM" id="SSF54518">
    <property type="entry name" value="Tubby C-terminal domain-like"/>
    <property type="match status" value="1"/>
</dbReference>
<evidence type="ECO:0000256" key="1">
    <source>
        <dbReference type="ARBA" id="ARBA00005437"/>
    </source>
</evidence>
<evidence type="ECO:0000313" key="3">
    <source>
        <dbReference type="EMBL" id="GJN07133.1"/>
    </source>
</evidence>
<gene>
    <name evidence="3" type="primary">ga24935</name>
    <name evidence="3" type="ORF">PR202_ga24935</name>
</gene>
<evidence type="ECO:0000256" key="2">
    <source>
        <dbReference type="SAM" id="MobiDB-lite"/>
    </source>
</evidence>
<protein>
    <submittedName>
        <fullName evidence="3">Uncharacterized protein</fullName>
    </submittedName>
</protein>
<dbReference type="Pfam" id="PF04525">
    <property type="entry name" value="LOR"/>
    <property type="match status" value="1"/>
</dbReference>
<organism evidence="3 4">
    <name type="scientific">Eleusine coracana subsp. coracana</name>
    <dbReference type="NCBI Taxonomy" id="191504"/>
    <lineage>
        <taxon>Eukaryota</taxon>
        <taxon>Viridiplantae</taxon>
        <taxon>Streptophyta</taxon>
        <taxon>Embryophyta</taxon>
        <taxon>Tracheophyta</taxon>
        <taxon>Spermatophyta</taxon>
        <taxon>Magnoliopsida</taxon>
        <taxon>Liliopsida</taxon>
        <taxon>Poales</taxon>
        <taxon>Poaceae</taxon>
        <taxon>PACMAD clade</taxon>
        <taxon>Chloridoideae</taxon>
        <taxon>Cynodonteae</taxon>
        <taxon>Eleusininae</taxon>
        <taxon>Eleusine</taxon>
    </lineage>
</organism>
<accession>A0AAV5DAC5</accession>
<proteinExistence type="inferred from homology"/>
<dbReference type="PANTHER" id="PTHR31087:SF166">
    <property type="entry name" value="PROTEIN LURP-ONE-RELATED 2"/>
    <property type="match status" value="1"/>
</dbReference>